<proteinExistence type="predicted"/>
<evidence type="ECO:0000313" key="1">
    <source>
        <dbReference type="EMBL" id="PII29406.1"/>
    </source>
</evidence>
<gene>
    <name evidence="1" type="ORF">CTI11_30085</name>
</gene>
<name>A0A2G7SP54_9FLAO</name>
<protein>
    <submittedName>
        <fullName evidence="1">Uncharacterized protein</fullName>
    </submittedName>
</protein>
<reference evidence="1" key="1">
    <citation type="submission" date="2017-10" db="EMBL/GenBank/DDBJ databases">
        <title>Chryseobacterium sp. B5 is a hydrocarbonoclastic and plant growth promoting bacterium.</title>
        <authorList>
            <person name="Thijs S."/>
            <person name="Gkorezis P."/>
            <person name="Van Hamme J."/>
        </authorList>
    </citation>
    <scope>NUCLEOTIDE SEQUENCE</scope>
    <source>
        <strain evidence="1">B5</strain>
    </source>
</reference>
<dbReference type="AlphaFoldDB" id="A0A2G7SP54"/>
<comment type="caution">
    <text evidence="1">The sequence shown here is derived from an EMBL/GenBank/DDBJ whole genome shotgun (WGS) entry which is preliminary data.</text>
</comment>
<dbReference type="EMBL" id="PEKC01000321">
    <property type="protein sequence ID" value="PII29406.1"/>
    <property type="molecule type" value="Genomic_DNA"/>
</dbReference>
<organism evidence="1">
    <name type="scientific">Chryseobacterium sp. B5</name>
    <dbReference type="NCBI Taxonomy" id="2050562"/>
    <lineage>
        <taxon>Bacteria</taxon>
        <taxon>Pseudomonadati</taxon>
        <taxon>Bacteroidota</taxon>
        <taxon>Flavobacteriia</taxon>
        <taxon>Flavobacteriales</taxon>
        <taxon>Weeksellaceae</taxon>
        <taxon>Chryseobacterium group</taxon>
        <taxon>Chryseobacterium</taxon>
    </lineage>
</organism>
<accession>A0A2G7SP54</accession>
<sequence>MAYLIKDGVLQPTELPVLRTSRGMLLVHALDEQPWAIGAGGDATNSLYPPYAPQPAPSCEMRVEAGTADASLIMHWDNQVIEPWEAQKSANLAFSYYVAEEGAGIALRVYSGERLDKPLPGGMAGSLTLRVLNGDFQLLDAAGTVQGAFTVAEIQASLTETNPFWPDGTPIQHDPMAMFGVAFAADRNRAPDVPAAHTRGGDAIIDVIYGAGGGPAEFWTDFKLAREVL</sequence>